<dbReference type="GO" id="GO:0008270">
    <property type="term" value="F:zinc ion binding"/>
    <property type="evidence" value="ECO:0007669"/>
    <property type="project" value="UniProtKB-KW"/>
</dbReference>
<evidence type="ECO:0000259" key="11">
    <source>
        <dbReference type="PROSITE" id="PS50016"/>
    </source>
</evidence>
<dbReference type="OMA" id="KMISKNM"/>
<keyword evidence="6" id="KW-0862">Zinc</keyword>
<keyword evidence="13" id="KW-1185">Reference proteome</keyword>
<dbReference type="InterPro" id="IPR001965">
    <property type="entry name" value="Znf_PHD"/>
</dbReference>
<dbReference type="InterPro" id="IPR019787">
    <property type="entry name" value="Znf_PHD-finger"/>
</dbReference>
<dbReference type="FunFam" id="3.30.40.10:FF:000101">
    <property type="entry name" value="Integrator complex subunit 12"/>
    <property type="match status" value="1"/>
</dbReference>
<reference evidence="12 13" key="1">
    <citation type="journal article" date="2008" name="Nature">
        <title>The Trichoplax genome and the nature of placozoans.</title>
        <authorList>
            <person name="Srivastava M."/>
            <person name="Begovic E."/>
            <person name="Chapman J."/>
            <person name="Putnam N.H."/>
            <person name="Hellsten U."/>
            <person name="Kawashima T."/>
            <person name="Kuo A."/>
            <person name="Mitros T."/>
            <person name="Salamov A."/>
            <person name="Carpenter M.L."/>
            <person name="Signorovitch A.Y."/>
            <person name="Moreno M.A."/>
            <person name="Kamm K."/>
            <person name="Grimwood J."/>
            <person name="Schmutz J."/>
            <person name="Shapiro H."/>
            <person name="Grigoriev I.V."/>
            <person name="Buss L.W."/>
            <person name="Schierwater B."/>
            <person name="Dellaporta S.L."/>
            <person name="Rokhsar D.S."/>
        </authorList>
    </citation>
    <scope>NUCLEOTIDE SEQUENCE [LARGE SCALE GENOMIC DNA]</scope>
    <source>
        <strain evidence="12 13">Grell-BS-1999</strain>
    </source>
</reference>
<dbReference type="Gene3D" id="3.30.40.10">
    <property type="entry name" value="Zinc/RING finger domain, C3HC4 (zinc finger)"/>
    <property type="match status" value="1"/>
</dbReference>
<dbReference type="RefSeq" id="XP_002107951.1">
    <property type="nucleotide sequence ID" value="XM_002107915.1"/>
</dbReference>
<evidence type="ECO:0000256" key="10">
    <source>
        <dbReference type="SAM" id="MobiDB-lite"/>
    </source>
</evidence>
<dbReference type="eggNOG" id="KOG4323">
    <property type="taxonomic scope" value="Eukaryota"/>
</dbReference>
<dbReference type="FunCoup" id="B3RLD5">
    <property type="interactions" value="1236"/>
</dbReference>
<dbReference type="Proteomes" id="UP000009022">
    <property type="component" value="Unassembled WGS sequence"/>
</dbReference>
<dbReference type="CDD" id="cd15501">
    <property type="entry name" value="PHD_Int12"/>
    <property type="match status" value="1"/>
</dbReference>
<gene>
    <name evidence="12" type="ORF">TRIADDRAFT_51968</name>
</gene>
<evidence type="ECO:0000313" key="12">
    <source>
        <dbReference type="EMBL" id="EDV28749.1"/>
    </source>
</evidence>
<dbReference type="GeneID" id="6749940"/>
<dbReference type="GO" id="GO:0032039">
    <property type="term" value="C:integrator complex"/>
    <property type="evidence" value="ECO:0007669"/>
    <property type="project" value="UniProtKB-ARBA"/>
</dbReference>
<dbReference type="InterPro" id="IPR013083">
    <property type="entry name" value="Znf_RING/FYVE/PHD"/>
</dbReference>
<evidence type="ECO:0000256" key="9">
    <source>
        <dbReference type="SAM" id="Coils"/>
    </source>
</evidence>
<dbReference type="PhylomeDB" id="B3RLD5"/>
<proteinExistence type="inferred from homology"/>
<keyword evidence="4" id="KW-0479">Metal-binding</keyword>
<evidence type="ECO:0000256" key="4">
    <source>
        <dbReference type="ARBA" id="ARBA00022723"/>
    </source>
</evidence>
<dbReference type="PROSITE" id="PS01359">
    <property type="entry name" value="ZF_PHD_1"/>
    <property type="match status" value="1"/>
</dbReference>
<dbReference type="CTD" id="6749940"/>
<accession>B3RLD5</accession>
<organism evidence="12 13">
    <name type="scientific">Trichoplax adhaerens</name>
    <name type="common">Trichoplax reptans</name>
    <dbReference type="NCBI Taxonomy" id="10228"/>
    <lineage>
        <taxon>Eukaryota</taxon>
        <taxon>Metazoa</taxon>
        <taxon>Placozoa</taxon>
        <taxon>Uniplacotomia</taxon>
        <taxon>Trichoplacea</taxon>
        <taxon>Trichoplacidae</taxon>
        <taxon>Trichoplax</taxon>
    </lineage>
</organism>
<dbReference type="STRING" id="10228.B3RLD5"/>
<evidence type="ECO:0000256" key="2">
    <source>
        <dbReference type="ARBA" id="ARBA00006009"/>
    </source>
</evidence>
<dbReference type="GO" id="GO:0160240">
    <property type="term" value="P:RNA polymerase II transcription initiation surveillance"/>
    <property type="evidence" value="ECO:0007669"/>
    <property type="project" value="UniProtKB-ARBA"/>
</dbReference>
<dbReference type="SMART" id="SM00249">
    <property type="entry name" value="PHD"/>
    <property type="match status" value="1"/>
</dbReference>
<comment type="subcellular location">
    <subcellularLocation>
        <location evidence="1">Nucleus</location>
    </subcellularLocation>
</comment>
<dbReference type="HOGENOM" id="CLU_944041_0_0_1"/>
<dbReference type="GO" id="GO:0016180">
    <property type="term" value="P:snRNA processing"/>
    <property type="evidence" value="ECO:0007669"/>
    <property type="project" value="UniProtKB-ARBA"/>
</dbReference>
<feature type="compositionally biased region" description="Low complexity" evidence="10">
    <location>
        <begin position="271"/>
        <end position="288"/>
    </location>
</feature>
<dbReference type="InParanoid" id="B3RLD5"/>
<dbReference type="Pfam" id="PF00628">
    <property type="entry name" value="PHD"/>
    <property type="match status" value="1"/>
</dbReference>
<evidence type="ECO:0000256" key="5">
    <source>
        <dbReference type="ARBA" id="ARBA00022771"/>
    </source>
</evidence>
<dbReference type="SUPFAM" id="SSF57903">
    <property type="entry name" value="FYVE/PHD zinc finger"/>
    <property type="match status" value="1"/>
</dbReference>
<comment type="similarity">
    <text evidence="2">Belongs to the Integrator subunit 12 family.</text>
</comment>
<evidence type="ECO:0000256" key="8">
    <source>
        <dbReference type="PROSITE-ProRule" id="PRU00146"/>
    </source>
</evidence>
<feature type="region of interest" description="Disordered" evidence="10">
    <location>
        <begin position="228"/>
        <end position="253"/>
    </location>
</feature>
<keyword evidence="9" id="KW-0175">Coiled coil</keyword>
<evidence type="ECO:0000256" key="1">
    <source>
        <dbReference type="ARBA" id="ARBA00004123"/>
    </source>
</evidence>
<protein>
    <recommendedName>
        <fullName evidence="3">Integrator complex subunit 12</fullName>
    </recommendedName>
</protein>
<dbReference type="GO" id="GO:0160232">
    <property type="term" value="C:INTAC complex"/>
    <property type="evidence" value="ECO:0007669"/>
    <property type="project" value="UniProtKB-ARBA"/>
</dbReference>
<sequence>MATVNTIPLDPQFVKALKLLHSKNENAKDQLLQLYQEVVNNAKAMESQKDRKVTVAGSRYSEQMKNKPMIRPYGGAKTTVAPIIGRKPTMQSISNNDSKSKDITIRTDDKSMKGKSTVHMDLTWGSSCSVCKKANSNPGNQLVECEECHTRYHQSCHSPPVADKDVSDLRGVWYCVSCSERMKEMTTRQISTENKQVPNQGSRISIAVQRPSHKGTLSFEAKISEFLSSQSSNSGANKGSTGSTLSQMRPTTTTSAIASRLNSALATQASIKPPKIQLLKKPNPSNNN</sequence>
<dbReference type="InterPro" id="IPR051776">
    <property type="entry name" value="Integrator_subunit_12"/>
</dbReference>
<evidence type="ECO:0000256" key="6">
    <source>
        <dbReference type="ARBA" id="ARBA00022833"/>
    </source>
</evidence>
<dbReference type="AlphaFoldDB" id="B3RLD5"/>
<feature type="domain" description="PHD-type" evidence="11">
    <location>
        <begin position="125"/>
        <end position="181"/>
    </location>
</feature>
<name>B3RLD5_TRIAD</name>
<keyword evidence="7" id="KW-0539">Nucleus</keyword>
<dbReference type="EMBL" id="DS985241">
    <property type="protein sequence ID" value="EDV28749.1"/>
    <property type="molecule type" value="Genomic_DNA"/>
</dbReference>
<evidence type="ECO:0000313" key="13">
    <source>
        <dbReference type="Proteomes" id="UP000009022"/>
    </source>
</evidence>
<dbReference type="PROSITE" id="PS50016">
    <property type="entry name" value="ZF_PHD_2"/>
    <property type="match status" value="1"/>
</dbReference>
<feature type="region of interest" description="Disordered" evidence="10">
    <location>
        <begin position="266"/>
        <end position="288"/>
    </location>
</feature>
<dbReference type="InterPro" id="IPR039054">
    <property type="entry name" value="Int12_PHD"/>
</dbReference>
<evidence type="ECO:0000256" key="3">
    <source>
        <dbReference type="ARBA" id="ARBA00016814"/>
    </source>
</evidence>
<dbReference type="PANTHER" id="PTHR13415:SF2">
    <property type="entry name" value="INTEGRATOR COMPLEX SUBUNIT 12"/>
    <property type="match status" value="1"/>
</dbReference>
<feature type="coiled-coil region" evidence="9">
    <location>
        <begin position="17"/>
        <end position="48"/>
    </location>
</feature>
<evidence type="ECO:0000256" key="7">
    <source>
        <dbReference type="ARBA" id="ARBA00023242"/>
    </source>
</evidence>
<dbReference type="PANTHER" id="PTHR13415">
    <property type="entry name" value="NUCLEAR FACTOR-RELATED"/>
    <property type="match status" value="1"/>
</dbReference>
<dbReference type="InterPro" id="IPR011011">
    <property type="entry name" value="Znf_FYVE_PHD"/>
</dbReference>
<keyword evidence="5 8" id="KW-0863">Zinc-finger</keyword>
<dbReference type="KEGG" id="tad:TRIADDRAFT_51968"/>
<dbReference type="InterPro" id="IPR019786">
    <property type="entry name" value="Zinc_finger_PHD-type_CS"/>
</dbReference>
<dbReference type="OrthoDB" id="5846437at2759"/>